<dbReference type="Proteomes" id="UP000541109">
    <property type="component" value="Unassembled WGS sequence"/>
</dbReference>
<evidence type="ECO:0000313" key="3">
    <source>
        <dbReference type="Proteomes" id="UP000541109"/>
    </source>
</evidence>
<dbReference type="EMBL" id="JACFXV010000056">
    <property type="protein sequence ID" value="MBA5778151.1"/>
    <property type="molecule type" value="Genomic_DNA"/>
</dbReference>
<evidence type="ECO:0000313" key="2">
    <source>
        <dbReference type="EMBL" id="MBA5778151.1"/>
    </source>
</evidence>
<reference evidence="2 3" key="1">
    <citation type="submission" date="2020-07" db="EMBL/GenBank/DDBJ databases">
        <title>Stappia sp., F7233, whole genome shotgun sequencing project.</title>
        <authorList>
            <person name="Jiang S."/>
            <person name="Liu Z.W."/>
            <person name="Du Z.J."/>
        </authorList>
    </citation>
    <scope>NUCLEOTIDE SEQUENCE [LARGE SCALE GENOMIC DNA]</scope>
    <source>
        <strain evidence="2 3">F7233</strain>
    </source>
</reference>
<gene>
    <name evidence="1" type="ORF">H2509_13155</name>
    <name evidence="2" type="ORF">H2509_13555</name>
</gene>
<proteinExistence type="predicted"/>
<dbReference type="AlphaFoldDB" id="A0A839AEX4"/>
<sequence>MMPRIAAEEQLMAINAVALGSGRIEKRETRRSIERLERMARGERQAAAKATPQMLAMIGISVKMPGMGGGESG</sequence>
<protein>
    <submittedName>
        <fullName evidence="2">Uncharacterized protein</fullName>
    </submittedName>
</protein>
<dbReference type="RefSeq" id="WP_182166128.1">
    <property type="nucleotide sequence ID" value="NZ_JACFXV010000055.1"/>
</dbReference>
<dbReference type="EMBL" id="JACFXV010000055">
    <property type="protein sequence ID" value="MBA5778071.1"/>
    <property type="molecule type" value="Genomic_DNA"/>
</dbReference>
<keyword evidence="3" id="KW-1185">Reference proteome</keyword>
<organism evidence="2 3">
    <name type="scientific">Stappia albiluteola</name>
    <dbReference type="NCBI Taxonomy" id="2758565"/>
    <lineage>
        <taxon>Bacteria</taxon>
        <taxon>Pseudomonadati</taxon>
        <taxon>Pseudomonadota</taxon>
        <taxon>Alphaproteobacteria</taxon>
        <taxon>Hyphomicrobiales</taxon>
        <taxon>Stappiaceae</taxon>
        <taxon>Stappia</taxon>
    </lineage>
</organism>
<comment type="caution">
    <text evidence="2">The sequence shown here is derived from an EMBL/GenBank/DDBJ whole genome shotgun (WGS) entry which is preliminary data.</text>
</comment>
<evidence type="ECO:0000313" key="1">
    <source>
        <dbReference type="EMBL" id="MBA5778071.1"/>
    </source>
</evidence>
<accession>A0A839AEX4</accession>
<name>A0A839AEX4_9HYPH</name>